<dbReference type="FunFam" id="2.60.40.10:FF:001083">
    <property type="entry name" value="T cell receptor gamma constant 2"/>
    <property type="match status" value="1"/>
</dbReference>
<reference evidence="8" key="1">
    <citation type="journal article" date="2010" name="Nature">
        <title>The sequence and de novo assembly of the giant panda genome.</title>
        <authorList>
            <person name="Li R."/>
            <person name="Fan W."/>
            <person name="Tian G."/>
            <person name="Zhu H."/>
            <person name="He L."/>
            <person name="Cai J."/>
            <person name="Huang Q."/>
            <person name="Cai Q."/>
            <person name="Li B."/>
            <person name="Bai Y."/>
            <person name="Zhang Z."/>
            <person name="Zhang Y."/>
            <person name="Wang W."/>
            <person name="Li J."/>
            <person name="Wei F."/>
            <person name="Li H."/>
            <person name="Jian M."/>
            <person name="Li J."/>
            <person name="Zhang Z."/>
            <person name="Nielsen R."/>
            <person name="Li D."/>
            <person name="Gu W."/>
            <person name="Yang Z."/>
            <person name="Xuan Z."/>
            <person name="Ryder O.A."/>
            <person name="Leung F.C."/>
            <person name="Zhou Y."/>
            <person name="Cao J."/>
            <person name="Sun X."/>
            <person name="Fu Y."/>
            <person name="Fang X."/>
            <person name="Guo X."/>
            <person name="Wang B."/>
            <person name="Hou R."/>
            <person name="Shen F."/>
            <person name="Mu B."/>
            <person name="Ni P."/>
            <person name="Lin R."/>
            <person name="Qian W."/>
            <person name="Wang G."/>
            <person name="Yu C."/>
            <person name="Nie W."/>
            <person name="Wang J."/>
            <person name="Wu Z."/>
            <person name="Liang H."/>
            <person name="Min J."/>
            <person name="Wu Q."/>
            <person name="Cheng S."/>
            <person name="Ruan J."/>
            <person name="Wang M."/>
            <person name="Shi Z."/>
            <person name="Wen M."/>
            <person name="Liu B."/>
            <person name="Ren X."/>
            <person name="Zheng H."/>
            <person name="Dong D."/>
            <person name="Cook K."/>
            <person name="Shan G."/>
            <person name="Zhang H."/>
            <person name="Kosiol C."/>
            <person name="Xie X."/>
            <person name="Lu Z."/>
            <person name="Zheng H."/>
            <person name="Li Y."/>
            <person name="Steiner C.C."/>
            <person name="Lam T.T."/>
            <person name="Lin S."/>
            <person name="Zhang Q."/>
            <person name="Li G."/>
            <person name="Tian J."/>
            <person name="Gong T."/>
            <person name="Liu H."/>
            <person name="Zhang D."/>
            <person name="Fang L."/>
            <person name="Ye C."/>
            <person name="Zhang J."/>
            <person name="Hu W."/>
            <person name="Xu A."/>
            <person name="Ren Y."/>
            <person name="Zhang G."/>
            <person name="Bruford M.W."/>
            <person name="Li Q."/>
            <person name="Ma L."/>
            <person name="Guo Y."/>
            <person name="An N."/>
            <person name="Hu Y."/>
            <person name="Zheng Y."/>
            <person name="Shi Y."/>
            <person name="Li Z."/>
            <person name="Liu Q."/>
            <person name="Chen Y."/>
            <person name="Zhao J."/>
            <person name="Qu N."/>
            <person name="Zhao S."/>
            <person name="Tian F."/>
            <person name="Wang X."/>
            <person name="Wang H."/>
            <person name="Xu L."/>
            <person name="Liu X."/>
            <person name="Vinar T."/>
            <person name="Wang Y."/>
            <person name="Lam T.W."/>
            <person name="Yiu S.M."/>
            <person name="Liu S."/>
            <person name="Zhang H."/>
            <person name="Li D."/>
            <person name="Huang Y."/>
            <person name="Wang X."/>
            <person name="Yang G."/>
            <person name="Jiang Z."/>
            <person name="Wang J."/>
            <person name="Qin N."/>
            <person name="Li L."/>
            <person name="Li J."/>
            <person name="Bolund L."/>
            <person name="Kristiansen K."/>
            <person name="Wong G.K."/>
            <person name="Olson M."/>
            <person name="Zhang X."/>
            <person name="Li S."/>
            <person name="Yang H."/>
            <person name="Wang J."/>
            <person name="Wang J."/>
        </authorList>
    </citation>
    <scope>NUCLEOTIDE SEQUENCE [LARGE SCALE GENOMIC DNA]</scope>
</reference>
<accession>D2I4Y6</accession>
<keyword evidence="5" id="KW-0675">Receptor</keyword>
<organism evidence="8">
    <name type="scientific">Ailuropoda melanoleuca</name>
    <name type="common">Giant panda</name>
    <dbReference type="NCBI Taxonomy" id="9646"/>
    <lineage>
        <taxon>Eukaryota</taxon>
        <taxon>Metazoa</taxon>
        <taxon>Chordata</taxon>
        <taxon>Craniata</taxon>
        <taxon>Vertebrata</taxon>
        <taxon>Euteleostomi</taxon>
        <taxon>Mammalia</taxon>
        <taxon>Eutheria</taxon>
        <taxon>Laurasiatheria</taxon>
        <taxon>Carnivora</taxon>
        <taxon>Caniformia</taxon>
        <taxon>Ursidae</taxon>
        <taxon>Ailuropoda</taxon>
    </lineage>
</organism>
<evidence type="ECO:0000256" key="1">
    <source>
        <dbReference type="ARBA" id="ARBA00004370"/>
    </source>
</evidence>
<sequence length="456" mass="50657">MGQSLSLEQRQYIKVLKQLLKATIATINEKQLLKVSGASVTEDQLQGCFYNTDTVELTNSGGICKYQPKPVLISPQSACIGDPHASKRVKVLREPEQAAAWTQMRAAGQEHPKACELAEVRSGLVIAQASSEEDGKFQRPGQERAELGELTVKRNVVKQQNNESRPLHRPQGPWTVESEEEVSWGISRAVFWGAEVLPPQRLVPQSYNKGESSRQPPAVPAGCQPSCRIFPWTLLPPDDSCCLGLLNSLNESPDEDMSPKPTVFLPSIAERKIHNVGTYLCLLEDFFPDVIKIDWKEKDGKRILTSQQGDTMKTNDTYMKFSWLTVTGASLDKEHKCIVKHKSKKTGIDQEILFPSINKELAIDSTKYEDAATQEHVCLLHLRRPPPQEPGLLRHHRLLSARGTSALWQWLLSHAVPTPLHTASTQLLVVSPGALSPDDCLEAFYSTHPEAAILAT</sequence>
<evidence type="ECO:0000256" key="2">
    <source>
        <dbReference type="ARBA" id="ARBA00022692"/>
    </source>
</evidence>
<evidence type="ECO:0000259" key="7">
    <source>
        <dbReference type="SMART" id="SM00407"/>
    </source>
</evidence>
<evidence type="ECO:0000256" key="4">
    <source>
        <dbReference type="ARBA" id="ARBA00023136"/>
    </source>
</evidence>
<dbReference type="InParanoid" id="D2I4Y6"/>
<dbReference type="Pfam" id="PF07654">
    <property type="entry name" value="C1-set"/>
    <property type="match status" value="1"/>
</dbReference>
<dbReference type="PANTHER" id="PTHR19256">
    <property type="entry name" value="T-CELL RECEPTOR GAMMA CHAIN"/>
    <property type="match status" value="1"/>
</dbReference>
<name>D2I4Y6_AILME</name>
<comment type="subcellular location">
    <subcellularLocation>
        <location evidence="1">Membrane</location>
    </subcellularLocation>
</comment>
<dbReference type="PANTHER" id="PTHR19256:SF65">
    <property type="entry name" value="T CELL RECEPTOR GAMMA CONSTANT 1-RELATED"/>
    <property type="match status" value="1"/>
</dbReference>
<dbReference type="InterPro" id="IPR013783">
    <property type="entry name" value="Ig-like_fold"/>
</dbReference>
<dbReference type="InterPro" id="IPR003597">
    <property type="entry name" value="Ig_C1-set"/>
</dbReference>
<dbReference type="EMBL" id="GL194569">
    <property type="protein sequence ID" value="EFB18834.1"/>
    <property type="molecule type" value="Genomic_DNA"/>
</dbReference>
<keyword evidence="2" id="KW-0812">Transmembrane</keyword>
<dbReference type="GO" id="GO:0016020">
    <property type="term" value="C:membrane"/>
    <property type="evidence" value="ECO:0007669"/>
    <property type="project" value="UniProtKB-SubCell"/>
</dbReference>
<dbReference type="SMART" id="SM00407">
    <property type="entry name" value="IGc1"/>
    <property type="match status" value="1"/>
</dbReference>
<evidence type="ECO:0000256" key="3">
    <source>
        <dbReference type="ARBA" id="ARBA00022989"/>
    </source>
</evidence>
<gene>
    <name evidence="8" type="ORF">PANDA_020697</name>
</gene>
<keyword evidence="6" id="KW-0393">Immunoglobulin domain</keyword>
<keyword evidence="3" id="KW-1133">Transmembrane helix</keyword>
<feature type="domain" description="Immunoglobulin C1-set" evidence="7">
    <location>
        <begin position="276"/>
        <end position="347"/>
    </location>
</feature>
<dbReference type="AlphaFoldDB" id="D2I4Y6"/>
<evidence type="ECO:0000313" key="8">
    <source>
        <dbReference type="EMBL" id="EFB18834.1"/>
    </source>
</evidence>
<dbReference type="Gene3D" id="2.60.40.10">
    <property type="entry name" value="Immunoglobulins"/>
    <property type="match status" value="1"/>
</dbReference>
<proteinExistence type="predicted"/>
<dbReference type="InterPro" id="IPR051117">
    <property type="entry name" value="TRG_var/const_region"/>
</dbReference>
<dbReference type="InterPro" id="IPR036179">
    <property type="entry name" value="Ig-like_dom_sf"/>
</dbReference>
<evidence type="ECO:0000256" key="5">
    <source>
        <dbReference type="ARBA" id="ARBA00023170"/>
    </source>
</evidence>
<dbReference type="SUPFAM" id="SSF48726">
    <property type="entry name" value="Immunoglobulin"/>
    <property type="match status" value="1"/>
</dbReference>
<keyword evidence="4" id="KW-0472">Membrane</keyword>
<evidence type="ECO:0000256" key="6">
    <source>
        <dbReference type="ARBA" id="ARBA00023319"/>
    </source>
</evidence>
<protein>
    <recommendedName>
        <fullName evidence="7">Immunoglobulin C1-set domain-containing protein</fullName>
    </recommendedName>
</protein>